<dbReference type="PANTHER" id="PTHR45997">
    <property type="entry name" value="DNA LIGASE 4"/>
    <property type="match status" value="1"/>
</dbReference>
<dbReference type="PANTHER" id="PTHR45997:SF2">
    <property type="entry name" value="ATP DEPENDENT DNA LIGASE DOMAIN PROTEIN (AFU_ORTHOLOGUE AFUA_5G02430)"/>
    <property type="match status" value="1"/>
</dbReference>
<keyword evidence="4" id="KW-0067">ATP-binding</keyword>
<feature type="compositionally biased region" description="Polar residues" evidence="6">
    <location>
        <begin position="951"/>
        <end position="961"/>
    </location>
</feature>
<keyword evidence="9" id="KW-1185">Reference proteome</keyword>
<organism evidence="8 9">
    <name type="scientific">Phyllosticta citribraziliensis</name>
    <dbReference type="NCBI Taxonomy" id="989973"/>
    <lineage>
        <taxon>Eukaryota</taxon>
        <taxon>Fungi</taxon>
        <taxon>Dikarya</taxon>
        <taxon>Ascomycota</taxon>
        <taxon>Pezizomycotina</taxon>
        <taxon>Dothideomycetes</taxon>
        <taxon>Dothideomycetes incertae sedis</taxon>
        <taxon>Botryosphaeriales</taxon>
        <taxon>Phyllostictaceae</taxon>
        <taxon>Phyllosticta</taxon>
    </lineage>
</organism>
<gene>
    <name evidence="8" type="ORF">J3D65DRAFT_611608</name>
</gene>
<keyword evidence="3" id="KW-0547">Nucleotide-binding</keyword>
<reference evidence="8 9" key="1">
    <citation type="submission" date="2024-04" db="EMBL/GenBank/DDBJ databases">
        <title>Phyllosticta paracitricarpa is synonymous to the EU quarantine fungus P. citricarpa based on phylogenomic analyses.</title>
        <authorList>
            <consortium name="Lawrence Berkeley National Laboratory"/>
            <person name="Van ingen-buijs V.A."/>
            <person name="Van westerhoven A.C."/>
            <person name="Haridas S."/>
            <person name="Skiadas P."/>
            <person name="Martin F."/>
            <person name="Groenewald J.Z."/>
            <person name="Crous P.W."/>
            <person name="Seidl M.F."/>
        </authorList>
    </citation>
    <scope>NUCLEOTIDE SEQUENCE [LARGE SCALE GENOMIC DNA]</scope>
    <source>
        <strain evidence="8 9">CPC 17464</strain>
    </source>
</reference>
<dbReference type="Gene3D" id="3.30.470.30">
    <property type="entry name" value="DNA ligase/mRNA capping enzyme"/>
    <property type="match status" value="1"/>
</dbReference>
<evidence type="ECO:0000256" key="4">
    <source>
        <dbReference type="ARBA" id="ARBA00022840"/>
    </source>
</evidence>
<dbReference type="GeneID" id="92031835"/>
<keyword evidence="2" id="KW-0436">Ligase</keyword>
<dbReference type="Gene3D" id="2.40.50.140">
    <property type="entry name" value="Nucleic acid-binding proteins"/>
    <property type="match status" value="1"/>
</dbReference>
<sequence length="1290" mass="142974">MPLKFTAICELFQNLEQVISRDPPYLPAQKDKKLRQTIQLWFRTHRKALDHDSDRLAVLSSLLPDRRTDRVYGIQSKLLEKIVGRCLVLGEAKYRELGRWRERGGGDLGECVERIERDFDCCPLPVGAPLTVEEVDAALTQLAARCRFSGPEVMKRVTAAIPDQILKPTMRQMHSREKKWFVRMILKSMGLLQADSGYIEKLLLEGYHFLLPLLLKFNNDLTFAANLLRGPLNKFPANPDPQSRQVFLEEAEGHIVRPQIGVKVGRPHWIKARSFKNCLDLVAHGQWIIERKYDGEYVEIHIDLAKGRDCIKIFSKNGRDSTQDRRELHKILRQCLRIGQEDCKIQDQCILLGEMVVWSDLEQKVLGFEKVRKFVGRAGSFIGTDKDSQPHPHEHLMIAFFDVLMVDDELTMTKPHEQRRKRLSSLLTKIPGRASTVEWKLLDFATKQAQKSLVVQFTAALVQRCEGLVLKPNASYFSLAAGEPRSGYRGFIKLKRDYMTDLGGERDVADFAVIGASYEVQQAQKAGQQRLRWTNFHLGCLMDDEQARYRSRPKFKIVAIIKQDQCIPPPDLKFLNQHGQFRETEYDPDGIDEFDIQIGRNSSPDVLFRNPFVVEILGSAFEKPANEDFWMLRHPRVLKIHNDRSWEDCITVSGLARMADEARNAPAEGESQEARRLVEKLYGKMKRAEERQRSTTPRSATTESPASAVRRAIHLANEAGSPTPGAVAQIQPVQPAGKISGPSKAPLQRSPEPCPNPATFGVMHPISNEVLGREATTTQLTAHTQTILSPRSSQVVQWPRVEISPPKRRALNMDGVAGRVQHPNSSTVQLQLSNLPDPQGTEPVARLPASVNLGHVQSSTNEDKPVGQLPRTLDTPVPKSGSATKGDEQRSSLKPLKTFLAQGANQSHARGAQRQELASGSAASKQEALSMTAAESVNQPVISPKPAQPPSRGNSLPTPKSTPDDAASARKGFQSVMAPLTPKATARQPAYVEIVPPTPRPSSRKENAAPPFPTETPTVTKAKGTSGRSSTKKPLRPLELPSSSPDLSLTRSKSKRAAVDDFDVDMVPRKIPKWGTGNISCTITTPISSSSSSSRPNPKTTNTTGTIPPQNLPYALAHTAILLPPYLHTNNTALRDALRALDASGPHIGALVTDMRHWQRDATVYEPLGPVVGESQAYASWEGWRRIVLVESASASSLLSARCQHPLDATGKTSPSCSAGNCGGDGGGFMASDASARWLQLVRDCLGDCVASTMLFDWRVLVALQQEGYGWGKGGQRELSIWEMWFRGSV</sequence>
<evidence type="ECO:0000256" key="3">
    <source>
        <dbReference type="ARBA" id="ARBA00022741"/>
    </source>
</evidence>
<dbReference type="SUPFAM" id="SSF56091">
    <property type="entry name" value="DNA ligase/mRNA capping enzyme, catalytic domain"/>
    <property type="match status" value="1"/>
</dbReference>
<feature type="compositionally biased region" description="Polar residues" evidence="6">
    <location>
        <begin position="694"/>
        <end position="705"/>
    </location>
</feature>
<feature type="region of interest" description="Disordered" evidence="6">
    <location>
        <begin position="685"/>
        <end position="706"/>
    </location>
</feature>
<dbReference type="InterPro" id="IPR012310">
    <property type="entry name" value="DNA_ligase_ATP-dep_cent"/>
</dbReference>
<evidence type="ECO:0000256" key="5">
    <source>
        <dbReference type="ARBA" id="ARBA00023242"/>
    </source>
</evidence>
<comment type="similarity">
    <text evidence="1">Belongs to the ATP-dependent DNA ligase family.</text>
</comment>
<feature type="domain" description="ATP-dependent DNA ligase family profile" evidence="7">
    <location>
        <begin position="401"/>
        <end position="542"/>
    </location>
</feature>
<feature type="region of interest" description="Disordered" evidence="6">
    <location>
        <begin position="856"/>
        <end position="1056"/>
    </location>
</feature>
<dbReference type="Proteomes" id="UP001360953">
    <property type="component" value="Unassembled WGS sequence"/>
</dbReference>
<evidence type="ECO:0000256" key="6">
    <source>
        <dbReference type="SAM" id="MobiDB-lite"/>
    </source>
</evidence>
<dbReference type="EMBL" id="JBBPEH010000001">
    <property type="protein sequence ID" value="KAK7545049.1"/>
    <property type="molecule type" value="Genomic_DNA"/>
</dbReference>
<dbReference type="Gene3D" id="1.10.3260.10">
    <property type="entry name" value="DNA ligase, ATP-dependent, N-terminal domain"/>
    <property type="match status" value="1"/>
</dbReference>
<evidence type="ECO:0000313" key="9">
    <source>
        <dbReference type="Proteomes" id="UP001360953"/>
    </source>
</evidence>
<comment type="caution">
    <text evidence="8">The sequence shown here is derived from an EMBL/GenBank/DDBJ whole genome shotgun (WGS) entry which is preliminary data.</text>
</comment>
<accession>A0ABR1MAZ8</accession>
<dbReference type="InterPro" id="IPR029710">
    <property type="entry name" value="LIG4"/>
</dbReference>
<dbReference type="InterPro" id="IPR012340">
    <property type="entry name" value="NA-bd_OB-fold"/>
</dbReference>
<proteinExistence type="inferred from homology"/>
<evidence type="ECO:0000259" key="7">
    <source>
        <dbReference type="PROSITE" id="PS50160"/>
    </source>
</evidence>
<dbReference type="PROSITE" id="PS50160">
    <property type="entry name" value="DNA_LIGASE_A3"/>
    <property type="match status" value="1"/>
</dbReference>
<feature type="compositionally biased region" description="Polar residues" evidence="6">
    <location>
        <begin position="916"/>
        <end position="941"/>
    </location>
</feature>
<dbReference type="InterPro" id="IPR012308">
    <property type="entry name" value="DNA_ligase_ATP-dep_N"/>
</dbReference>
<evidence type="ECO:0000256" key="1">
    <source>
        <dbReference type="ARBA" id="ARBA00007572"/>
    </source>
</evidence>
<feature type="compositionally biased region" description="Low complexity" evidence="6">
    <location>
        <begin position="1082"/>
        <end position="1104"/>
    </location>
</feature>
<protein>
    <recommendedName>
        <fullName evidence="7">ATP-dependent DNA ligase family profile domain-containing protein</fullName>
    </recommendedName>
</protein>
<dbReference type="InterPro" id="IPR036599">
    <property type="entry name" value="DNA_ligase_N_sf"/>
</dbReference>
<keyword evidence="5" id="KW-0539">Nucleus</keyword>
<dbReference type="Pfam" id="PF04675">
    <property type="entry name" value="DNA_ligase_A_N"/>
    <property type="match status" value="1"/>
</dbReference>
<name>A0ABR1MAZ8_9PEZI</name>
<dbReference type="Pfam" id="PF01068">
    <property type="entry name" value="DNA_ligase_A_M"/>
    <property type="match status" value="1"/>
</dbReference>
<dbReference type="RefSeq" id="XP_066660284.1">
    <property type="nucleotide sequence ID" value="XM_066798929.1"/>
</dbReference>
<feature type="compositionally biased region" description="Low complexity" evidence="6">
    <location>
        <begin position="1037"/>
        <end position="1051"/>
    </location>
</feature>
<evidence type="ECO:0000313" key="8">
    <source>
        <dbReference type="EMBL" id="KAK7545049.1"/>
    </source>
</evidence>
<feature type="region of interest" description="Disordered" evidence="6">
    <location>
        <begin position="1082"/>
        <end position="1110"/>
    </location>
</feature>
<evidence type="ECO:0000256" key="2">
    <source>
        <dbReference type="ARBA" id="ARBA00022598"/>
    </source>
</evidence>